<dbReference type="GO" id="GO:0005524">
    <property type="term" value="F:ATP binding"/>
    <property type="evidence" value="ECO:0007669"/>
    <property type="project" value="UniProtKB-KW"/>
</dbReference>
<dbReference type="SUPFAM" id="SSF55874">
    <property type="entry name" value="ATPase domain of HSP90 chaperone/DNA topoisomerase II/histidine kinase"/>
    <property type="match status" value="1"/>
</dbReference>
<gene>
    <name evidence="9" type="ORF">JKL49_03015</name>
</gene>
<dbReference type="Pfam" id="PF07568">
    <property type="entry name" value="HisKA_2"/>
    <property type="match status" value="1"/>
</dbReference>
<dbReference type="InterPro" id="IPR036890">
    <property type="entry name" value="HATPase_C_sf"/>
</dbReference>
<evidence type="ECO:0000256" key="4">
    <source>
        <dbReference type="ARBA" id="ARBA00022679"/>
    </source>
</evidence>
<keyword evidence="10" id="KW-1185">Reference proteome</keyword>
<dbReference type="PANTHER" id="PTHR41523:SF8">
    <property type="entry name" value="ETHYLENE RESPONSE SENSOR PROTEIN"/>
    <property type="match status" value="1"/>
</dbReference>
<evidence type="ECO:0000256" key="3">
    <source>
        <dbReference type="ARBA" id="ARBA00022553"/>
    </source>
</evidence>
<keyword evidence="5" id="KW-0547">Nucleotide-binding</keyword>
<dbReference type="GO" id="GO:0004673">
    <property type="term" value="F:protein histidine kinase activity"/>
    <property type="evidence" value="ECO:0007669"/>
    <property type="project" value="UniProtKB-EC"/>
</dbReference>
<keyword evidence="3" id="KW-0597">Phosphoprotein</keyword>
<protein>
    <recommendedName>
        <fullName evidence="2">histidine kinase</fullName>
        <ecNumber evidence="2">2.7.13.3</ecNumber>
    </recommendedName>
</protein>
<dbReference type="PANTHER" id="PTHR41523">
    <property type="entry name" value="TWO-COMPONENT SYSTEM SENSOR PROTEIN"/>
    <property type="match status" value="1"/>
</dbReference>
<dbReference type="SUPFAM" id="SSF55785">
    <property type="entry name" value="PYP-like sensor domain (PAS domain)"/>
    <property type="match status" value="1"/>
</dbReference>
<evidence type="ECO:0000256" key="5">
    <source>
        <dbReference type="ARBA" id="ARBA00022741"/>
    </source>
</evidence>
<dbReference type="EMBL" id="JAGSGD010000001">
    <property type="protein sequence ID" value="MBR7618349.1"/>
    <property type="molecule type" value="Genomic_DNA"/>
</dbReference>
<dbReference type="AlphaFoldDB" id="A0A941HU74"/>
<dbReference type="Proteomes" id="UP000622580">
    <property type="component" value="Unassembled WGS sequence"/>
</dbReference>
<keyword evidence="4" id="KW-0808">Transferase</keyword>
<reference evidence="9" key="1">
    <citation type="submission" date="2021-04" db="EMBL/GenBank/DDBJ databases">
        <title>Draft genome assembly of strain Phenylobacterium sp. 20VBR1 using MiniION and Illumina platforms.</title>
        <authorList>
            <person name="Thomas F.A."/>
            <person name="Krishnan K.P."/>
            <person name="Sinha R.K."/>
        </authorList>
    </citation>
    <scope>NUCLEOTIDE SEQUENCE</scope>
    <source>
        <strain evidence="9">20VBR1</strain>
    </source>
</reference>
<evidence type="ECO:0000256" key="6">
    <source>
        <dbReference type="ARBA" id="ARBA00022777"/>
    </source>
</evidence>
<evidence type="ECO:0000313" key="9">
    <source>
        <dbReference type="EMBL" id="MBR7618349.1"/>
    </source>
</evidence>
<dbReference type="EC" id="2.7.13.3" evidence="2"/>
<organism evidence="9 10">
    <name type="scientific">Phenylobacterium glaciei</name>
    <dbReference type="NCBI Taxonomy" id="2803784"/>
    <lineage>
        <taxon>Bacteria</taxon>
        <taxon>Pseudomonadati</taxon>
        <taxon>Pseudomonadota</taxon>
        <taxon>Alphaproteobacteria</taxon>
        <taxon>Caulobacterales</taxon>
        <taxon>Caulobacteraceae</taxon>
        <taxon>Phenylobacterium</taxon>
    </lineage>
</organism>
<dbReference type="Pfam" id="PF08448">
    <property type="entry name" value="PAS_4"/>
    <property type="match status" value="1"/>
</dbReference>
<keyword evidence="7" id="KW-0067">ATP-binding</keyword>
<dbReference type="InterPro" id="IPR035965">
    <property type="entry name" value="PAS-like_dom_sf"/>
</dbReference>
<dbReference type="Gene3D" id="3.30.450.20">
    <property type="entry name" value="PAS domain"/>
    <property type="match status" value="1"/>
</dbReference>
<dbReference type="InterPro" id="IPR011495">
    <property type="entry name" value="Sig_transdc_His_kin_sub2_dim/P"/>
</dbReference>
<sequence>MAAQPPHYSEEAALSLTLAIVAASPGPLLLLDGDLNIVAASQSFSEVFEIDAGAAVGGPLSGLGAGEWDVPRIRSLLDATASGAARIEAYELDLHRPGRPPRNLILHAQRLVYLDLENQRLLMSVIDVTEARADQKLKDDALAQNLVLLAEVRHRVANSLQIIASVLLQNARKTQSEETRGHLKDAHNRVMSVAALERQLSESTDQDVQLQTYFVSLCDSIAASMIADTDQISLIVTGDGGLVSARVSVSLGLIVTELVINALKYAFPEGRRGRIVVDCQVRGPNWSLSVTDNGVGLPANPSQIRTGLGTSIVQALARQLDATVETGPAHPGTRVAITHTQIALVGDGPAASRGDHAATGA</sequence>
<proteinExistence type="predicted"/>
<dbReference type="Gene3D" id="3.30.565.10">
    <property type="entry name" value="Histidine kinase-like ATPase, C-terminal domain"/>
    <property type="match status" value="1"/>
</dbReference>
<evidence type="ECO:0000256" key="7">
    <source>
        <dbReference type="ARBA" id="ARBA00022840"/>
    </source>
</evidence>
<evidence type="ECO:0000313" key="10">
    <source>
        <dbReference type="Proteomes" id="UP000622580"/>
    </source>
</evidence>
<evidence type="ECO:0000256" key="2">
    <source>
        <dbReference type="ARBA" id="ARBA00012438"/>
    </source>
</evidence>
<keyword evidence="6 9" id="KW-0418">Kinase</keyword>
<feature type="domain" description="Histidine kinase/HSP90-like ATPase" evidence="8">
    <location>
        <begin position="246"/>
        <end position="343"/>
    </location>
</feature>
<name>A0A941HU74_9CAUL</name>
<accession>A0A941HU74</accession>
<dbReference type="InterPro" id="IPR003594">
    <property type="entry name" value="HATPase_dom"/>
</dbReference>
<comment type="caution">
    <text evidence="9">The sequence shown here is derived from an EMBL/GenBank/DDBJ whole genome shotgun (WGS) entry which is preliminary data.</text>
</comment>
<comment type="catalytic activity">
    <reaction evidence="1">
        <text>ATP + protein L-histidine = ADP + protein N-phospho-L-histidine.</text>
        <dbReference type="EC" id="2.7.13.3"/>
    </reaction>
</comment>
<dbReference type="SMART" id="SM00387">
    <property type="entry name" value="HATPase_c"/>
    <property type="match status" value="1"/>
</dbReference>
<dbReference type="RefSeq" id="WP_215338233.1">
    <property type="nucleotide sequence ID" value="NZ_JAGSGD010000001.1"/>
</dbReference>
<dbReference type="Pfam" id="PF02518">
    <property type="entry name" value="HATPase_c"/>
    <property type="match status" value="1"/>
</dbReference>
<evidence type="ECO:0000256" key="1">
    <source>
        <dbReference type="ARBA" id="ARBA00000085"/>
    </source>
</evidence>
<evidence type="ECO:0000259" key="8">
    <source>
        <dbReference type="SMART" id="SM00387"/>
    </source>
</evidence>
<dbReference type="InterPro" id="IPR013656">
    <property type="entry name" value="PAS_4"/>
</dbReference>